<gene>
    <name evidence="1" type="ORF">MLD38_007689</name>
</gene>
<accession>A0ACB9RR29</accession>
<reference evidence="2" key="1">
    <citation type="journal article" date="2023" name="Front. Plant Sci.">
        <title>Chromosomal-level genome assembly of Melastoma candidum provides insights into trichome evolution.</title>
        <authorList>
            <person name="Zhong Y."/>
            <person name="Wu W."/>
            <person name="Sun C."/>
            <person name="Zou P."/>
            <person name="Liu Y."/>
            <person name="Dai S."/>
            <person name="Zhou R."/>
        </authorList>
    </citation>
    <scope>NUCLEOTIDE SEQUENCE [LARGE SCALE GENOMIC DNA]</scope>
</reference>
<name>A0ACB9RR29_9MYRT</name>
<protein>
    <submittedName>
        <fullName evidence="1">Uncharacterized protein</fullName>
    </submittedName>
</protein>
<dbReference type="EMBL" id="CM042882">
    <property type="protein sequence ID" value="KAI4381631.1"/>
    <property type="molecule type" value="Genomic_DNA"/>
</dbReference>
<sequence length="400" mass="44494">MAKNDDVPAAYMLLSSDGPGTQLTSCLLGDGNYATWSRAMLTALRAKNKVGFINGDIKKPETTNPLFDKWDQCNSMIVAWIFNHLERDVQRTVACAGDAKDLWDLLRIRFSQSNITEIHHIKTKICLLRQSGTTVREYFSEMTKLWDELEMLQQPPSCTCGAAADLATRWEHEKLHQFLIGLDPEYSAIRSTILDSDPLLTISQAYSKVSHVESQRRATQEIGSGGERLGFVATTDRTPDNARTRTREQCDYCGRPGHHRGNCYRLHGFPAPVPPSQSRQEHHGRFSSGSRSNLQGGEGEQTLQGPGQQRRTQPDSPHHSGSAYSQRRKQSRGSSQQRSNSGSNSTSTHSAHAAQVGELADRLAHLTPSQVDRFLGMIHSTDHDLERLSGPFLGEDDRTG</sequence>
<proteinExistence type="predicted"/>
<evidence type="ECO:0000313" key="1">
    <source>
        <dbReference type="EMBL" id="KAI4381631.1"/>
    </source>
</evidence>
<dbReference type="Proteomes" id="UP001057402">
    <property type="component" value="Chromosome 3"/>
</dbReference>
<keyword evidence="2" id="KW-1185">Reference proteome</keyword>
<organism evidence="1 2">
    <name type="scientific">Melastoma candidum</name>
    <dbReference type="NCBI Taxonomy" id="119954"/>
    <lineage>
        <taxon>Eukaryota</taxon>
        <taxon>Viridiplantae</taxon>
        <taxon>Streptophyta</taxon>
        <taxon>Embryophyta</taxon>
        <taxon>Tracheophyta</taxon>
        <taxon>Spermatophyta</taxon>
        <taxon>Magnoliopsida</taxon>
        <taxon>eudicotyledons</taxon>
        <taxon>Gunneridae</taxon>
        <taxon>Pentapetalae</taxon>
        <taxon>rosids</taxon>
        <taxon>malvids</taxon>
        <taxon>Myrtales</taxon>
        <taxon>Melastomataceae</taxon>
        <taxon>Melastomatoideae</taxon>
        <taxon>Melastomateae</taxon>
        <taxon>Melastoma</taxon>
    </lineage>
</organism>
<comment type="caution">
    <text evidence="1">The sequence shown here is derived from an EMBL/GenBank/DDBJ whole genome shotgun (WGS) entry which is preliminary data.</text>
</comment>
<evidence type="ECO:0000313" key="2">
    <source>
        <dbReference type="Proteomes" id="UP001057402"/>
    </source>
</evidence>